<evidence type="ECO:0008006" key="4">
    <source>
        <dbReference type="Google" id="ProtNLM"/>
    </source>
</evidence>
<keyword evidence="3" id="KW-1185">Reference proteome</keyword>
<dbReference type="OrthoDB" id="10267127at2759"/>
<keyword evidence="1" id="KW-0732">Signal</keyword>
<reference evidence="2 3" key="1">
    <citation type="submission" date="2016-08" db="EMBL/GenBank/DDBJ databases">
        <title>A Parts List for Fungal Cellulosomes Revealed by Comparative Genomics.</title>
        <authorList>
            <consortium name="DOE Joint Genome Institute"/>
            <person name="Haitjema C.H."/>
            <person name="Gilmore S.P."/>
            <person name="Henske J.K."/>
            <person name="Solomon K.V."/>
            <person name="De Groot R."/>
            <person name="Kuo A."/>
            <person name="Mondo S.J."/>
            <person name="Salamov A.A."/>
            <person name="Labutti K."/>
            <person name="Zhao Z."/>
            <person name="Chiniquy J."/>
            <person name="Barry K."/>
            <person name="Brewer H.M."/>
            <person name="Purvine S.O."/>
            <person name="Wright A.T."/>
            <person name="Boxma B."/>
            <person name="Van Alen T."/>
            <person name="Hackstein J.H."/>
            <person name="Baker S.E."/>
            <person name="Grigoriev I.V."/>
            <person name="O'Malley M.A."/>
        </authorList>
    </citation>
    <scope>NUCLEOTIDE SEQUENCE [LARGE SCALE GENOMIC DNA]</scope>
    <source>
        <strain evidence="2 3">S4</strain>
    </source>
</reference>
<dbReference type="EMBL" id="MCFG01000216">
    <property type="protein sequence ID" value="ORX78278.1"/>
    <property type="molecule type" value="Genomic_DNA"/>
</dbReference>
<accession>A0A1Y1WY78</accession>
<name>A0A1Y1WY78_9FUNG</name>
<feature type="chain" id="PRO_5013028108" description="Coth-domain-containing protein" evidence="1">
    <location>
        <begin position="19"/>
        <end position="602"/>
    </location>
</feature>
<dbReference type="Pfam" id="PF08757">
    <property type="entry name" value="CotH"/>
    <property type="match status" value="1"/>
</dbReference>
<feature type="signal peptide" evidence="1">
    <location>
        <begin position="1"/>
        <end position="18"/>
    </location>
</feature>
<evidence type="ECO:0000256" key="1">
    <source>
        <dbReference type="SAM" id="SignalP"/>
    </source>
</evidence>
<evidence type="ECO:0000313" key="3">
    <source>
        <dbReference type="Proteomes" id="UP000193944"/>
    </source>
</evidence>
<proteinExistence type="predicted"/>
<gene>
    <name evidence="2" type="ORF">BCR32DRAFT_270166</name>
</gene>
<organism evidence="2 3">
    <name type="scientific">Anaeromyces robustus</name>
    <dbReference type="NCBI Taxonomy" id="1754192"/>
    <lineage>
        <taxon>Eukaryota</taxon>
        <taxon>Fungi</taxon>
        <taxon>Fungi incertae sedis</taxon>
        <taxon>Chytridiomycota</taxon>
        <taxon>Chytridiomycota incertae sedis</taxon>
        <taxon>Neocallimastigomycetes</taxon>
        <taxon>Neocallimastigales</taxon>
        <taxon>Neocallimastigaceae</taxon>
        <taxon>Anaeromyces</taxon>
    </lineage>
</organism>
<reference evidence="2 3" key="2">
    <citation type="submission" date="2016-08" db="EMBL/GenBank/DDBJ databases">
        <title>Pervasive Adenine N6-methylation of Active Genes in Fungi.</title>
        <authorList>
            <consortium name="DOE Joint Genome Institute"/>
            <person name="Mondo S.J."/>
            <person name="Dannebaum R.O."/>
            <person name="Kuo R.C."/>
            <person name="Labutti K."/>
            <person name="Haridas S."/>
            <person name="Kuo A."/>
            <person name="Salamov A."/>
            <person name="Ahrendt S.R."/>
            <person name="Lipzen A."/>
            <person name="Sullivan W."/>
            <person name="Andreopoulos W.B."/>
            <person name="Clum A."/>
            <person name="Lindquist E."/>
            <person name="Daum C."/>
            <person name="Ramamoorthy G.K."/>
            <person name="Gryganskyi A."/>
            <person name="Culley D."/>
            <person name="Magnuson J.K."/>
            <person name="James T.Y."/>
            <person name="O'Malley M.A."/>
            <person name="Stajich J.E."/>
            <person name="Spatafora J.W."/>
            <person name="Visel A."/>
            <person name="Grigoriev I.V."/>
        </authorList>
    </citation>
    <scope>NUCLEOTIDE SEQUENCE [LARGE SCALE GENOMIC DNA]</scope>
    <source>
        <strain evidence="2 3">S4</strain>
    </source>
</reference>
<dbReference type="PANTHER" id="PTHR40050">
    <property type="entry name" value="INNER SPORE COAT PROTEIN H"/>
    <property type="match status" value="1"/>
</dbReference>
<dbReference type="InterPro" id="IPR014867">
    <property type="entry name" value="Spore_coat_CotH_CotH2/3/7"/>
</dbReference>
<dbReference type="Proteomes" id="UP000193944">
    <property type="component" value="Unassembled WGS sequence"/>
</dbReference>
<comment type="caution">
    <text evidence="2">The sequence shown here is derived from an EMBL/GenBank/DDBJ whole genome shotgun (WGS) entry which is preliminary data.</text>
</comment>
<protein>
    <recommendedName>
        <fullName evidence="4">Coth-domain-containing protein</fullName>
    </recommendedName>
</protein>
<evidence type="ECO:0000313" key="2">
    <source>
        <dbReference type="EMBL" id="ORX78278.1"/>
    </source>
</evidence>
<dbReference type="PANTHER" id="PTHR40050:SF1">
    <property type="entry name" value="INNER SPORE COAT PROTEIN H"/>
    <property type="match status" value="1"/>
</dbReference>
<dbReference type="AlphaFoldDB" id="A0A1Y1WY78"/>
<sequence length="602" mass="69633">MLSGTLSIFFALLSLGNAMLYQFNVVSIMGEGYSIGIKYNGNNYAQLTSTVFPLFSGTVNANNIDKYKYVIFDAMSNLIEEESIERTYTSETSKINEVYNRTNKKVTIPELPKPFDPLYKMGSDKLQPLPNNVIYNIYAKCDENVYNVIKNVPFNKKVNKETGKVSLDTNNTPFNCTFNIISPDGVYQRTGVIRAAGYGSRTYKKLSWILKLDKKFMGRKTIKIRGSANDPTLMRERLATQLYIAVGVPVQEGAYTRFYINGDTWGLYNMVDSLNKNWIANYVHGNDKAHVGTTYKLFSSHPTGPYSELKYKGEDHHNYTTYEAKEIDLNDPEANPAEPYSEWKRLIKFTRLYDEWMKKYSNDNSDEAVKALEEFLELESCLRTYAIETLTFAGDNFWLYHGNVALYYNPETNKYQFLSYDFDESFTLEIDDLAPDYLEDCITWNKNVPNFDHYFSKGLLSHPQIKERYDKILGITARKIFNLDVLTPYINANADLIKEDVTWNFDLIDKYNTTYDGKVNHFTYKDFEENIGYGKLPINPAVNYNNVTYGLEEIIQLRSDNCKAYTKDIKDISKYESSSFKLSNNNTIKILFLLQFVLYFLF</sequence>
<dbReference type="STRING" id="1754192.A0A1Y1WY78"/>